<organism evidence="1 2">
    <name type="scientific">Cyanophage S-RIM44</name>
    <dbReference type="NCBI Taxonomy" id="1278485"/>
    <lineage>
        <taxon>Viruses</taxon>
        <taxon>Duplodnaviria</taxon>
        <taxon>Heunggongvirae</taxon>
        <taxon>Uroviricota</taxon>
        <taxon>Caudoviricetes</taxon>
        <taxon>Pantevenvirales</taxon>
        <taxon>Kyanoviridae</taxon>
        <taxon>Vellamovirus</taxon>
        <taxon>Vellamovirus rhodeisland44</taxon>
    </lineage>
</organism>
<name>A0A1D7SDJ3_9CAUD</name>
<reference evidence="1 2" key="1">
    <citation type="journal article" date="2016" name="Environ. Microbiol.">
        <title>Genomic diversification of marine cyanophages into stable ecotypes.</title>
        <authorList>
            <person name="Marston M.F."/>
            <person name="Martiny J.B."/>
        </authorList>
    </citation>
    <scope>NUCLEOTIDE SEQUENCE [LARGE SCALE GENOMIC DNA]</scope>
    <source>
        <strain evidence="1">ES_42_0910</strain>
    </source>
</reference>
<accession>A0A1D7SDJ3</accession>
<protein>
    <recommendedName>
        <fullName evidence="3">Virion structural protein</fullName>
    </recommendedName>
</protein>
<evidence type="ECO:0000313" key="1">
    <source>
        <dbReference type="EMBL" id="AOO11695.1"/>
    </source>
</evidence>
<proteinExistence type="predicted"/>
<evidence type="ECO:0000313" key="2">
    <source>
        <dbReference type="Proteomes" id="UP000225178"/>
    </source>
</evidence>
<gene>
    <name evidence="1" type="ORF">ES420910_218</name>
</gene>
<evidence type="ECO:0008006" key="3">
    <source>
        <dbReference type="Google" id="ProtNLM"/>
    </source>
</evidence>
<sequence>MADRFPLIVNASSRKIEELIAGDNLNLSGNGISINGSVGNADQYLRSDGFTASWGNPGDVYLTQTQTVSNKTFENCTLSGSLNIFSSIPNTALINNKININGQNVALGGSVTIANTDTTYSISALDGGTSSQKIFRLTDSGSNTDDITFEAGNNVSIARNGDVLTFSSSFTDTDTVTTLESAVGGAAVSGQVIIAAAGYASVSQSGNTITITGSNDDTITKIRAGTGQTLNPGNFTLLGGTEVAVVQGVDGNGDATITFNSSDTITRVRGGATGSYTSGDLTISGGSNVTVSQTGSTYEIDSTDTNTITKIASGSNTLSSGDFKFDSQGATTLSQATANGITTITISSVNDDTGASFTASGGVIKDSADFQLKNNGNFGANTLLKWDSGNSQIANSIITDDGSTCTITGDLVVDGTQTTLNTQTLVVSDNIIELRKGSNLVGSDSGIQVNRTTDATESVTTFVQLKWDESGGYWKSFDGSVSNRFVTETETQILTNKTLQSPTLSSPVLGVATATTLNGLEITSTANSTLSISDTKEVDFRRDFIFTSDNNASAVNVDFRLGGDVAFKSDTLGSFSSTTSTQLRGILTDPTGTGGVVFQNTPNILVSLNTTSTSFNLINSGASTINFGQGATAAINIGVSGANVQMAGNLIVDEDLTVGGSITDTILLNGIVNCENADLRIRGNSSNPMIVGRGGGEVAANTAVGYRSLLSNNAGQFCTAIGFETLFVNDSNYNTALGYQALKINSDGEDNVAVGSNAMTLNEDGNKNVAVGSHALENSTVGNHNVILGHYAGFSCYGSGNVIIGPAPDENGTNVTHTPLNATGDNQLIIGSGTEAWIRGNSSFDITIPNNTTVGGDLLVQGELTVDGTVTSVNSNVLTVDDKNIELASVVNTQFTANATSGNTTVTGVSPTSGLIPGMEVVSITDGIDLGAGATIVSISGNTFTLSNSVSGNGLVTVNATGPSDLAASGGGIILKGSTDKTIIYDHSRTDKYWTLSENLEIALGKKFVIGNQLALSSTSLGTSVVNSSLTSVGTLLGLDVDGAISLGGRVKEKTFFSFSTTLTPTSNTLSINTAGANTICGTTSSTGSPAINDWAFTDCNLSNGQSVTISLILAANTAATYGDGCSVDGSVISNGVEWSGGSPPIATSNTDILTFIIMKDNSGVTRVFGQGNTDFS</sequence>
<dbReference type="EMBL" id="KX349291">
    <property type="protein sequence ID" value="AOO11695.1"/>
    <property type="molecule type" value="Genomic_DNA"/>
</dbReference>
<dbReference type="Proteomes" id="UP000225178">
    <property type="component" value="Segment"/>
</dbReference>